<sequence length="90" mass="9779">SQARLWVVLNLRFPAVSSAPVASVRILGGGGRILFWFMFSLLGFCFVVVVAFCCVMFPLFGGDCDGSEVDVMGGGVVAIDLRWMIESDLR</sequence>
<proteinExistence type="predicted"/>
<evidence type="ECO:0008006" key="4">
    <source>
        <dbReference type="Google" id="ProtNLM"/>
    </source>
</evidence>
<accession>A0A392R7W0</accession>
<dbReference type="AlphaFoldDB" id="A0A392R7W0"/>
<evidence type="ECO:0000313" key="3">
    <source>
        <dbReference type="Proteomes" id="UP000265520"/>
    </source>
</evidence>
<keyword evidence="1" id="KW-0812">Transmembrane</keyword>
<dbReference type="EMBL" id="LXQA010190791">
    <property type="protein sequence ID" value="MCI31870.1"/>
    <property type="molecule type" value="Genomic_DNA"/>
</dbReference>
<evidence type="ECO:0000256" key="1">
    <source>
        <dbReference type="SAM" id="Phobius"/>
    </source>
</evidence>
<organism evidence="2 3">
    <name type="scientific">Trifolium medium</name>
    <dbReference type="NCBI Taxonomy" id="97028"/>
    <lineage>
        <taxon>Eukaryota</taxon>
        <taxon>Viridiplantae</taxon>
        <taxon>Streptophyta</taxon>
        <taxon>Embryophyta</taxon>
        <taxon>Tracheophyta</taxon>
        <taxon>Spermatophyta</taxon>
        <taxon>Magnoliopsida</taxon>
        <taxon>eudicotyledons</taxon>
        <taxon>Gunneridae</taxon>
        <taxon>Pentapetalae</taxon>
        <taxon>rosids</taxon>
        <taxon>fabids</taxon>
        <taxon>Fabales</taxon>
        <taxon>Fabaceae</taxon>
        <taxon>Papilionoideae</taxon>
        <taxon>50 kb inversion clade</taxon>
        <taxon>NPAAA clade</taxon>
        <taxon>Hologalegina</taxon>
        <taxon>IRL clade</taxon>
        <taxon>Trifolieae</taxon>
        <taxon>Trifolium</taxon>
    </lineage>
</organism>
<feature type="non-terminal residue" evidence="2">
    <location>
        <position position="1"/>
    </location>
</feature>
<feature type="transmembrane region" description="Helical" evidence="1">
    <location>
        <begin position="33"/>
        <end position="60"/>
    </location>
</feature>
<evidence type="ECO:0000313" key="2">
    <source>
        <dbReference type="EMBL" id="MCI31870.1"/>
    </source>
</evidence>
<keyword evidence="3" id="KW-1185">Reference proteome</keyword>
<comment type="caution">
    <text evidence="2">The sequence shown here is derived from an EMBL/GenBank/DDBJ whole genome shotgun (WGS) entry which is preliminary data.</text>
</comment>
<dbReference type="Proteomes" id="UP000265520">
    <property type="component" value="Unassembled WGS sequence"/>
</dbReference>
<reference evidence="2 3" key="1">
    <citation type="journal article" date="2018" name="Front. Plant Sci.">
        <title>Red Clover (Trifolium pratense) and Zigzag Clover (T. medium) - A Picture of Genomic Similarities and Differences.</title>
        <authorList>
            <person name="Dluhosova J."/>
            <person name="Istvanek J."/>
            <person name="Nedelnik J."/>
            <person name="Repkova J."/>
        </authorList>
    </citation>
    <scope>NUCLEOTIDE SEQUENCE [LARGE SCALE GENOMIC DNA]</scope>
    <source>
        <strain evidence="3">cv. 10/8</strain>
        <tissue evidence="2">Leaf</tissue>
    </source>
</reference>
<keyword evidence="1" id="KW-0472">Membrane</keyword>
<protein>
    <recommendedName>
        <fullName evidence="4">Transmembrane protein</fullName>
    </recommendedName>
</protein>
<keyword evidence="1" id="KW-1133">Transmembrane helix</keyword>
<name>A0A392R7W0_9FABA</name>